<accession>X0S949</accession>
<protein>
    <submittedName>
        <fullName evidence="1">Uncharacterized protein</fullName>
    </submittedName>
</protein>
<name>X0S949_9ZZZZ</name>
<reference evidence="1" key="1">
    <citation type="journal article" date="2014" name="Front. Microbiol.">
        <title>High frequency of phylogenetically diverse reductive dehalogenase-homologous genes in deep subseafloor sedimentary metagenomes.</title>
        <authorList>
            <person name="Kawai M."/>
            <person name="Futagami T."/>
            <person name="Toyoda A."/>
            <person name="Takaki Y."/>
            <person name="Nishi S."/>
            <person name="Hori S."/>
            <person name="Arai W."/>
            <person name="Tsubouchi T."/>
            <person name="Morono Y."/>
            <person name="Uchiyama I."/>
            <person name="Ito T."/>
            <person name="Fujiyama A."/>
            <person name="Inagaki F."/>
            <person name="Takami H."/>
        </authorList>
    </citation>
    <scope>NUCLEOTIDE SEQUENCE</scope>
    <source>
        <strain evidence="1">Expedition CK06-06</strain>
    </source>
</reference>
<dbReference type="EMBL" id="BARS01005710">
    <property type="protein sequence ID" value="GAF77524.1"/>
    <property type="molecule type" value="Genomic_DNA"/>
</dbReference>
<organism evidence="1">
    <name type="scientific">marine sediment metagenome</name>
    <dbReference type="NCBI Taxonomy" id="412755"/>
    <lineage>
        <taxon>unclassified sequences</taxon>
        <taxon>metagenomes</taxon>
        <taxon>ecological metagenomes</taxon>
    </lineage>
</organism>
<comment type="caution">
    <text evidence="1">The sequence shown here is derived from an EMBL/GenBank/DDBJ whole genome shotgun (WGS) entry which is preliminary data.</text>
</comment>
<sequence length="55" mass="6270">MTPADALAKIRDLPWQQQIRVKSVLQFGWRPRSSEVFDDEAKQIILALSFAGRNA</sequence>
<dbReference type="AlphaFoldDB" id="X0S949"/>
<gene>
    <name evidence="1" type="ORF">S01H1_11205</name>
</gene>
<proteinExistence type="predicted"/>
<evidence type="ECO:0000313" key="1">
    <source>
        <dbReference type="EMBL" id="GAF77524.1"/>
    </source>
</evidence>